<keyword evidence="2" id="KW-1185">Reference proteome</keyword>
<evidence type="ECO:0000313" key="2">
    <source>
        <dbReference type="Proteomes" id="UP001189429"/>
    </source>
</evidence>
<sequence>GSEAQDMLDSCTALEEVLLALQVLDLDSAFSHWAKTEYGALSAELTSQRTAASSRLLRDRLPQDIAASQADEDIGETAPPLAIEQTTRGLARLTITALRLVPPTWYVS</sequence>
<reference evidence="1" key="1">
    <citation type="submission" date="2023-10" db="EMBL/GenBank/DDBJ databases">
        <authorList>
            <person name="Chen Y."/>
            <person name="Shah S."/>
            <person name="Dougan E. K."/>
            <person name="Thang M."/>
            <person name="Chan C."/>
        </authorList>
    </citation>
    <scope>NUCLEOTIDE SEQUENCE [LARGE SCALE GENOMIC DNA]</scope>
</reference>
<dbReference type="EMBL" id="CAUYUJ010020212">
    <property type="protein sequence ID" value="CAK0896587.1"/>
    <property type="molecule type" value="Genomic_DNA"/>
</dbReference>
<name>A0ABN9XFB3_9DINO</name>
<feature type="non-terminal residue" evidence="1">
    <location>
        <position position="1"/>
    </location>
</feature>
<protein>
    <submittedName>
        <fullName evidence="1">Uncharacterized protein</fullName>
    </submittedName>
</protein>
<dbReference type="Proteomes" id="UP001189429">
    <property type="component" value="Unassembled WGS sequence"/>
</dbReference>
<proteinExistence type="predicted"/>
<comment type="caution">
    <text evidence="1">The sequence shown here is derived from an EMBL/GenBank/DDBJ whole genome shotgun (WGS) entry which is preliminary data.</text>
</comment>
<gene>
    <name evidence="1" type="ORF">PCOR1329_LOCUS75025</name>
</gene>
<accession>A0ABN9XFB3</accession>
<organism evidence="1 2">
    <name type="scientific">Prorocentrum cordatum</name>
    <dbReference type="NCBI Taxonomy" id="2364126"/>
    <lineage>
        <taxon>Eukaryota</taxon>
        <taxon>Sar</taxon>
        <taxon>Alveolata</taxon>
        <taxon>Dinophyceae</taxon>
        <taxon>Prorocentrales</taxon>
        <taxon>Prorocentraceae</taxon>
        <taxon>Prorocentrum</taxon>
    </lineage>
</organism>
<evidence type="ECO:0000313" key="1">
    <source>
        <dbReference type="EMBL" id="CAK0896587.1"/>
    </source>
</evidence>